<reference evidence="2" key="1">
    <citation type="submission" date="2017-06" db="EMBL/GenBank/DDBJ databases">
        <authorList>
            <person name="Cremers G."/>
        </authorList>
    </citation>
    <scope>NUCLEOTIDE SEQUENCE [LARGE SCALE GENOMIC DNA]</scope>
</reference>
<keyword evidence="2" id="KW-1185">Reference proteome</keyword>
<protein>
    <recommendedName>
        <fullName evidence="3">Nucleic acid-binding protein, contains PIN domain</fullName>
    </recommendedName>
</protein>
<dbReference type="EMBL" id="FZMP01000044">
    <property type="protein sequence ID" value="SNQ59842.1"/>
    <property type="molecule type" value="Genomic_DNA"/>
</dbReference>
<sequence>MSKKLLDKGQVIVIDTSPLLLLLMGLYDKNAINNFKRLSEYDSNDYDLLYQFVAKRKIIVTPQVLSEVSNFADQLKNRFSEFIEENRPNLEKIDEKYITKAEILTSPEVVKFGFTDTSI</sequence>
<evidence type="ECO:0008006" key="3">
    <source>
        <dbReference type="Google" id="ProtNLM"/>
    </source>
</evidence>
<gene>
    <name evidence="1" type="ORF">MNV_1380029</name>
</gene>
<dbReference type="Proteomes" id="UP000218615">
    <property type="component" value="Unassembled WGS sequence"/>
</dbReference>
<evidence type="ECO:0000313" key="1">
    <source>
        <dbReference type="EMBL" id="SNQ59842.1"/>
    </source>
</evidence>
<evidence type="ECO:0000313" key="2">
    <source>
        <dbReference type="Proteomes" id="UP000218615"/>
    </source>
</evidence>
<accession>A0A284VKT4</accession>
<dbReference type="RefSeq" id="WP_096204146.1">
    <property type="nucleotide sequence ID" value="NZ_FZMP01000044.1"/>
</dbReference>
<dbReference type="AlphaFoldDB" id="A0A284VKT4"/>
<organism evidence="1 2">
    <name type="scientific">Candidatus Methanoperedens nitratireducens</name>
    <dbReference type="NCBI Taxonomy" id="1392998"/>
    <lineage>
        <taxon>Archaea</taxon>
        <taxon>Methanobacteriati</taxon>
        <taxon>Methanobacteriota</taxon>
        <taxon>Stenosarchaea group</taxon>
        <taxon>Methanomicrobia</taxon>
        <taxon>Methanosarcinales</taxon>
        <taxon>ANME-2 cluster</taxon>
        <taxon>Candidatus Methanoperedentaceae</taxon>
        <taxon>Candidatus Methanoperedens</taxon>
    </lineage>
</organism>
<proteinExistence type="predicted"/>
<name>A0A284VKT4_9EURY</name>